<dbReference type="EMBL" id="OBDY01000013">
    <property type="protein sequence ID" value="SNY52837.1"/>
    <property type="molecule type" value="Genomic_DNA"/>
</dbReference>
<dbReference type="RefSeq" id="WP_097322973.1">
    <property type="nucleotide sequence ID" value="NZ_OBDY01000013.1"/>
</dbReference>
<sequence>MDLFGLTLVVAGVVAGLAGARKLRKRWARRREEGRFRRLIEAGWLPCPRCDGAGKISTPAGYLGAPVFHVCGPCGGEGMLPPL</sequence>
<proteinExistence type="predicted"/>
<protein>
    <submittedName>
        <fullName evidence="1">Uncharacterized protein</fullName>
    </submittedName>
</protein>
<dbReference type="AlphaFoldDB" id="A0A285IYU9"/>
<accession>A0A285IYU9</accession>
<dbReference type="SUPFAM" id="SSF57938">
    <property type="entry name" value="DnaJ/Hsp40 cysteine-rich domain"/>
    <property type="match status" value="1"/>
</dbReference>
<reference evidence="1 2" key="1">
    <citation type="submission" date="2017-09" db="EMBL/GenBank/DDBJ databases">
        <authorList>
            <person name="Ehlers B."/>
            <person name="Leendertz F.H."/>
        </authorList>
    </citation>
    <scope>NUCLEOTIDE SEQUENCE [LARGE SCALE GENOMIC DNA]</scope>
    <source>
        <strain evidence="1 2">CGMCC 4.6857</strain>
    </source>
</reference>
<dbReference type="Proteomes" id="UP000219612">
    <property type="component" value="Unassembled WGS sequence"/>
</dbReference>
<keyword evidence="2" id="KW-1185">Reference proteome</keyword>
<organism evidence="1 2">
    <name type="scientific">Paractinoplanes atraurantiacus</name>
    <dbReference type="NCBI Taxonomy" id="1036182"/>
    <lineage>
        <taxon>Bacteria</taxon>
        <taxon>Bacillati</taxon>
        <taxon>Actinomycetota</taxon>
        <taxon>Actinomycetes</taxon>
        <taxon>Micromonosporales</taxon>
        <taxon>Micromonosporaceae</taxon>
        <taxon>Paractinoplanes</taxon>
    </lineage>
</organism>
<gene>
    <name evidence="1" type="ORF">SAMN05421748_113109</name>
</gene>
<dbReference type="InterPro" id="IPR036410">
    <property type="entry name" value="HSP_DnaJ_Cys-rich_dom_sf"/>
</dbReference>
<name>A0A285IYU9_9ACTN</name>
<evidence type="ECO:0000313" key="2">
    <source>
        <dbReference type="Proteomes" id="UP000219612"/>
    </source>
</evidence>
<evidence type="ECO:0000313" key="1">
    <source>
        <dbReference type="EMBL" id="SNY52837.1"/>
    </source>
</evidence>